<dbReference type="RefSeq" id="WP_322611961.1">
    <property type="nucleotide sequence ID" value="NZ_JAXLNX010000019.1"/>
</dbReference>
<dbReference type="EMBL" id="JAXUIA010000014">
    <property type="protein sequence ID" value="MEA0978300.1"/>
    <property type="molecule type" value="Genomic_DNA"/>
</dbReference>
<dbReference type="SUPFAM" id="SSF47413">
    <property type="entry name" value="lambda repressor-like DNA-binding domains"/>
    <property type="match status" value="1"/>
</dbReference>
<accession>A0ABU5NQI1</accession>
<gene>
    <name evidence="1" type="ORF">U6C28_18500</name>
</gene>
<sequence>MPVEGYPILKSYLARNNIKQDEIADLLKMSRTKVNTILNGKRNADFLMSEIIILAQHFGWDKHDIDKFFFNLCVA</sequence>
<reference evidence="1 2" key="1">
    <citation type="submission" date="2023-12" db="EMBL/GenBank/DDBJ databases">
        <title>Genome comparison identifies genes involved in endophytic behavior of Lysinibacillus irui and provides insights into its role as a plant-growth promoting bacterium.</title>
        <authorList>
            <person name="Hilario S."/>
            <person name="Matos I."/>
            <person name="Goncalves M.F.M."/>
            <person name="Pardo C.A."/>
            <person name="Santos M.J."/>
        </authorList>
    </citation>
    <scope>NUCLEOTIDE SEQUENCE [LARGE SCALE GENOMIC DNA]</scope>
    <source>
        <strain evidence="1 2">B3</strain>
    </source>
</reference>
<evidence type="ECO:0000313" key="2">
    <source>
        <dbReference type="Proteomes" id="UP001289615"/>
    </source>
</evidence>
<protein>
    <submittedName>
        <fullName evidence="1">Helix-turn-helix transcriptional regulator</fullName>
    </submittedName>
</protein>
<proteinExistence type="predicted"/>
<keyword evidence="2" id="KW-1185">Reference proteome</keyword>
<organism evidence="1 2">
    <name type="scientific">Lysinibacillus irui</name>
    <dbReference type="NCBI Taxonomy" id="2998077"/>
    <lineage>
        <taxon>Bacteria</taxon>
        <taxon>Bacillati</taxon>
        <taxon>Bacillota</taxon>
        <taxon>Bacilli</taxon>
        <taxon>Bacillales</taxon>
        <taxon>Bacillaceae</taxon>
        <taxon>Lysinibacillus</taxon>
    </lineage>
</organism>
<dbReference type="Proteomes" id="UP001289615">
    <property type="component" value="Unassembled WGS sequence"/>
</dbReference>
<name>A0ABU5NQI1_9BACI</name>
<dbReference type="CDD" id="cd00093">
    <property type="entry name" value="HTH_XRE"/>
    <property type="match status" value="1"/>
</dbReference>
<dbReference type="Gene3D" id="1.10.260.40">
    <property type="entry name" value="lambda repressor-like DNA-binding domains"/>
    <property type="match status" value="1"/>
</dbReference>
<comment type="caution">
    <text evidence="1">The sequence shown here is derived from an EMBL/GenBank/DDBJ whole genome shotgun (WGS) entry which is preliminary data.</text>
</comment>
<dbReference type="InterPro" id="IPR001387">
    <property type="entry name" value="Cro/C1-type_HTH"/>
</dbReference>
<dbReference type="InterPro" id="IPR010982">
    <property type="entry name" value="Lambda_DNA-bd_dom_sf"/>
</dbReference>
<evidence type="ECO:0000313" key="1">
    <source>
        <dbReference type="EMBL" id="MEA0978300.1"/>
    </source>
</evidence>